<keyword evidence="6" id="KW-0805">Transcription regulation</keyword>
<evidence type="ECO:0000256" key="4">
    <source>
        <dbReference type="ARBA" id="ARBA00022771"/>
    </source>
</evidence>
<dbReference type="SMART" id="SM00571">
    <property type="entry name" value="DDT"/>
    <property type="match status" value="1"/>
</dbReference>
<evidence type="ECO:0000313" key="21">
    <source>
        <dbReference type="Proteomes" id="UP000475862"/>
    </source>
</evidence>
<feature type="coiled-coil region" evidence="15">
    <location>
        <begin position="283"/>
        <end position="328"/>
    </location>
</feature>
<dbReference type="GO" id="GO:0045740">
    <property type="term" value="P:positive regulation of DNA replication"/>
    <property type="evidence" value="ECO:0007669"/>
    <property type="project" value="TreeGrafter"/>
</dbReference>
<dbReference type="Pfam" id="PF02791">
    <property type="entry name" value="DDT"/>
    <property type="match status" value="1"/>
</dbReference>
<organism evidence="20 21">
    <name type="scientific">Aphis glycines</name>
    <name type="common">Soybean aphid</name>
    <dbReference type="NCBI Taxonomy" id="307491"/>
    <lineage>
        <taxon>Eukaryota</taxon>
        <taxon>Metazoa</taxon>
        <taxon>Ecdysozoa</taxon>
        <taxon>Arthropoda</taxon>
        <taxon>Hexapoda</taxon>
        <taxon>Insecta</taxon>
        <taxon>Pterygota</taxon>
        <taxon>Neoptera</taxon>
        <taxon>Paraneoptera</taxon>
        <taxon>Hemiptera</taxon>
        <taxon>Sternorrhyncha</taxon>
        <taxon>Aphidomorpha</taxon>
        <taxon>Aphidoidea</taxon>
        <taxon>Aphididae</taxon>
        <taxon>Aphidini</taxon>
        <taxon>Aphis</taxon>
        <taxon>Aphis</taxon>
    </lineage>
</organism>
<evidence type="ECO:0000256" key="12">
    <source>
        <dbReference type="PROSITE-ProRule" id="PRU00035"/>
    </source>
</evidence>
<dbReference type="GO" id="GO:0000228">
    <property type="term" value="C:nuclear chromosome"/>
    <property type="evidence" value="ECO:0007669"/>
    <property type="project" value="TreeGrafter"/>
</dbReference>
<dbReference type="FunFam" id="3.30.40.10:FF:000300">
    <property type="entry name" value="Bromodomain adjacent to zinc finger domain protein 1A"/>
    <property type="match status" value="1"/>
</dbReference>
<comment type="caution">
    <text evidence="20">The sequence shown here is derived from an EMBL/GenBank/DDBJ whole genome shotgun (WGS) entry which is preliminary data.</text>
</comment>
<evidence type="ECO:0000259" key="18">
    <source>
        <dbReference type="PROSITE" id="PS50827"/>
    </source>
</evidence>
<dbReference type="GO" id="GO:0003677">
    <property type="term" value="F:DNA binding"/>
    <property type="evidence" value="ECO:0007669"/>
    <property type="project" value="TreeGrafter"/>
</dbReference>
<dbReference type="InterPro" id="IPR018359">
    <property type="entry name" value="Bromodomain_CS"/>
</dbReference>
<dbReference type="Gene3D" id="3.30.40.10">
    <property type="entry name" value="Zinc/RING finger domain, C3HC4 (zinc finger)"/>
    <property type="match status" value="2"/>
</dbReference>
<dbReference type="PROSITE" id="PS51136">
    <property type="entry name" value="WAC"/>
    <property type="match status" value="1"/>
</dbReference>
<dbReference type="InterPro" id="IPR013136">
    <property type="entry name" value="WSTF_Acf1_Cbp146"/>
</dbReference>
<evidence type="ECO:0000256" key="6">
    <source>
        <dbReference type="ARBA" id="ARBA00023015"/>
    </source>
</evidence>
<evidence type="ECO:0000259" key="16">
    <source>
        <dbReference type="PROSITE" id="PS50014"/>
    </source>
</evidence>
<dbReference type="Pfam" id="PF00628">
    <property type="entry name" value="PHD"/>
    <property type="match status" value="2"/>
</dbReference>
<feature type="domain" description="PHD-type" evidence="17">
    <location>
        <begin position="1004"/>
        <end position="1054"/>
    </location>
</feature>
<keyword evidence="4 13" id="KW-0863">Zinc-finger</keyword>
<dbReference type="PROSITE" id="PS50016">
    <property type="entry name" value="ZF_PHD_2"/>
    <property type="match status" value="2"/>
</dbReference>
<evidence type="ECO:0000256" key="9">
    <source>
        <dbReference type="ARBA" id="ARBA00023163"/>
    </source>
</evidence>
<dbReference type="EMBL" id="VYZN01000053">
    <property type="protein sequence ID" value="KAE9527223.1"/>
    <property type="molecule type" value="Genomic_DNA"/>
</dbReference>
<evidence type="ECO:0000256" key="5">
    <source>
        <dbReference type="ARBA" id="ARBA00022833"/>
    </source>
</evidence>
<comment type="subcellular location">
    <subcellularLocation>
        <location evidence="1 14">Nucleus</location>
    </subcellularLocation>
</comment>
<dbReference type="InterPro" id="IPR018501">
    <property type="entry name" value="DDT_dom"/>
</dbReference>
<dbReference type="InterPro" id="IPR011011">
    <property type="entry name" value="Znf_FYVE_PHD"/>
</dbReference>
<dbReference type="PROSITE" id="PS50827">
    <property type="entry name" value="DDT"/>
    <property type="match status" value="1"/>
</dbReference>
<evidence type="ECO:0000259" key="17">
    <source>
        <dbReference type="PROSITE" id="PS50016"/>
    </source>
</evidence>
<name>A0A6G0T7K0_APHGL</name>
<dbReference type="InterPro" id="IPR001965">
    <property type="entry name" value="Znf_PHD"/>
</dbReference>
<evidence type="ECO:0000256" key="3">
    <source>
        <dbReference type="ARBA" id="ARBA00022723"/>
    </source>
</evidence>
<dbReference type="PANTHER" id="PTHR46510:SF1">
    <property type="entry name" value="BROMODOMAIN ADJACENT TO ZINC FINGER DOMAIN PROTEIN 1A"/>
    <property type="match status" value="1"/>
</dbReference>
<evidence type="ECO:0000256" key="10">
    <source>
        <dbReference type="ARBA" id="ARBA00023242"/>
    </source>
</evidence>
<evidence type="ECO:0000256" key="7">
    <source>
        <dbReference type="ARBA" id="ARBA00023054"/>
    </source>
</evidence>
<feature type="domain" description="PHD-type" evidence="17">
    <location>
        <begin position="1070"/>
        <end position="1117"/>
    </location>
</feature>
<dbReference type="InterPro" id="IPR019787">
    <property type="entry name" value="Znf_PHD-finger"/>
</dbReference>
<keyword evidence="21" id="KW-1185">Reference proteome</keyword>
<keyword evidence="10 14" id="KW-0539">Nucleus</keyword>
<accession>A0A6G0T7K0</accession>
<dbReference type="GO" id="GO:0008623">
    <property type="term" value="C:CHRAC"/>
    <property type="evidence" value="ECO:0007669"/>
    <property type="project" value="TreeGrafter"/>
</dbReference>
<keyword evidence="8 12" id="KW-0103">Bromodomain</keyword>
<feature type="domain" description="Bromo" evidence="16">
    <location>
        <begin position="1214"/>
        <end position="1284"/>
    </location>
</feature>
<reference evidence="20 21" key="1">
    <citation type="submission" date="2019-08" db="EMBL/GenBank/DDBJ databases">
        <title>The genome of the soybean aphid Biotype 1, its phylome, world population structure and adaptation to the North American continent.</title>
        <authorList>
            <person name="Giordano R."/>
            <person name="Donthu R.K."/>
            <person name="Hernandez A.G."/>
            <person name="Wright C.L."/>
            <person name="Zimin A.V."/>
        </authorList>
    </citation>
    <scope>NUCLEOTIDE SEQUENCE [LARGE SCALE GENOMIC DNA]</scope>
    <source>
        <tissue evidence="20">Whole aphids</tissue>
    </source>
</reference>
<evidence type="ECO:0000256" key="1">
    <source>
        <dbReference type="ARBA" id="ARBA00004123"/>
    </source>
</evidence>
<dbReference type="SUPFAM" id="SSF57903">
    <property type="entry name" value="FYVE/PHD zinc finger"/>
    <property type="match status" value="2"/>
</dbReference>
<dbReference type="PROSITE" id="PS50014">
    <property type="entry name" value="BROMODOMAIN_2"/>
    <property type="match status" value="1"/>
</dbReference>
<dbReference type="InterPro" id="IPR047171">
    <property type="entry name" value="BAZ1A"/>
</dbReference>
<dbReference type="InterPro" id="IPR028941">
    <property type="entry name" value="WHIM2_dom"/>
</dbReference>
<keyword evidence="2" id="KW-0597">Phosphoprotein</keyword>
<proteinExistence type="predicted"/>
<dbReference type="Pfam" id="PF15613">
    <property type="entry name" value="WSD"/>
    <property type="match status" value="1"/>
</dbReference>
<evidence type="ECO:0000256" key="2">
    <source>
        <dbReference type="ARBA" id="ARBA00022553"/>
    </source>
</evidence>
<dbReference type="GO" id="GO:0006355">
    <property type="term" value="P:regulation of DNA-templated transcription"/>
    <property type="evidence" value="ECO:0007669"/>
    <property type="project" value="TreeGrafter"/>
</dbReference>
<dbReference type="GO" id="GO:0008270">
    <property type="term" value="F:zinc ion binding"/>
    <property type="evidence" value="ECO:0007669"/>
    <property type="project" value="UniProtKB-KW"/>
</dbReference>
<evidence type="ECO:0000256" key="14">
    <source>
        <dbReference type="PROSITE-ProRule" id="PRU00475"/>
    </source>
</evidence>
<keyword evidence="3" id="KW-0479">Metal-binding</keyword>
<feature type="domain" description="DDT" evidence="18">
    <location>
        <begin position="345"/>
        <end position="410"/>
    </location>
</feature>
<dbReference type="Pfam" id="PF10537">
    <property type="entry name" value="WAC_Acf1_DNA_bd"/>
    <property type="match status" value="1"/>
</dbReference>
<dbReference type="InterPro" id="IPR013083">
    <property type="entry name" value="Znf_RING/FYVE/PHD"/>
</dbReference>
<evidence type="ECO:0000256" key="11">
    <source>
        <dbReference type="ARBA" id="ARBA00068253"/>
    </source>
</evidence>
<dbReference type="GO" id="GO:0031445">
    <property type="term" value="P:regulation of heterochromatin formation"/>
    <property type="evidence" value="ECO:0007669"/>
    <property type="project" value="TreeGrafter"/>
</dbReference>
<evidence type="ECO:0000256" key="13">
    <source>
        <dbReference type="PROSITE-ProRule" id="PRU00146"/>
    </source>
</evidence>
<sequence length="1324" mass="153285">MPLLHRKPFAKNPVPRGLRDTDEVFYCELTKEIFLSYEHYVERIILCNSLVWSCELTGKKNMTYKEALDCELDSKKMLNDFPNELQKPILYLLSLTKCSSLKELIEQIFNYVRYRYFVSEIVDVALEQDQWLKCRVLAVHAPSDQKIAERNHHTPKKSNDSNSSAALAFYSYDVELLNSKKKQNPNNEPIYRVDGVQIRRSKACFTRDRCRFFITHNVEFKNGLISLKENVANSIANLKFEDIFSGESPQFSETKKNKILAKNGLTKKSNKLMNGGEPSKKDEKSIQETVEKLKEEKLKIKEKRKEEKEKLSKFMKEWNKKKEDLELEDLKELPNVNPVNLRIPNEHFGDFIMIYEFFHNFWSQLDAGSYFPQGMSIELLERCLVEEEITGPLNTLVQVLLTTIFDLEEDEEADMKDSHISGCEPVYNISDDKTKTAVKLATNVKNWSIQHLGQQLNKITLQPTVISEVLRIHILSSGGKSSDRMTKWIYHERGNYCPTDDPGLNIRLEHPEVLAALSNHHISCLSISDKIMLINCLMNQILTFSSYRIQLLNTVVKMKNDRLEVRSALAAEKKKTQEIVQKKKELKLLNGEAQNIETSDQKAINSRLNEWNKKLSDLTDLGMTAQILPLGTDRAFRKYWMFASMPGLFIEDDEPYPGTCLPNGTPISNINESDPVSYVKKLFEMNEKENVSESRVSLSNTPSKKRLIDESNNTSFMTNGSYVDQKRSLLRCFGPDSQCPVHDNIEHRLAWGYYNTPDELDSLINNLNSRGLREGELKKVLIQEKPRILSSMEKCTNCLLNPSLMVEDDKKIQKRLKTDFSEFKKLNVKFLRLDSDVDTSMELTLREYILYLERRLNTSALGSIGLKSTSRDQWRENIANGIYKVPGPILSWGCRSKMNVDNSEKASSPELTDYQDPITYIADVKVDKKISELASVILKIEQCIEPKFLRRPLGYDKKEKMSSAINPLMDKWEMSLMNSLNFSQLFLHLITLEKSIEWSKSIMKVNCVLCRSNKDEDVMLLCDNCNKGHHIYCLKPKLKKIPQGDWFCQKCVPIVKHEVEDEEPEEKSKFDICYICKEEGTVITCDDCLKNYHLACLNPPKRAPPKRNWTCFNCRQTSCKDELEQVEVERYSRRKSSQAATAKISEFARQLLHASARCYGLSLMSYILFFWEEENTTEEKSRRRGRHTEQTTLTTSEDLPLDNALLQLLLNQVMHHPDAWPFLRPVTKSQCPDYHTIIRTPMDLGTVKYKLNMLSYRTNADLLSDMELIFENCFYYNSENSEVFKCGEQVYNYYKKLCQECNLKDFSEDGVYDGPPLKKSKHSL</sequence>
<feature type="domain" description="WAC" evidence="19">
    <location>
        <begin position="22"/>
        <end position="128"/>
    </location>
</feature>
<protein>
    <recommendedName>
        <fullName evidence="11">Bromodomain adjacent to zinc finger domain protein 1A</fullName>
    </recommendedName>
</protein>
<dbReference type="Pfam" id="PF00439">
    <property type="entry name" value="Bromodomain"/>
    <property type="match status" value="1"/>
</dbReference>
<dbReference type="SMART" id="SM00249">
    <property type="entry name" value="PHD"/>
    <property type="match status" value="2"/>
</dbReference>
<evidence type="ECO:0000256" key="15">
    <source>
        <dbReference type="SAM" id="Coils"/>
    </source>
</evidence>
<dbReference type="SUPFAM" id="SSF47370">
    <property type="entry name" value="Bromodomain"/>
    <property type="match status" value="1"/>
</dbReference>
<keyword evidence="7 15" id="KW-0175">Coiled coil</keyword>
<keyword evidence="5" id="KW-0862">Zinc</keyword>
<dbReference type="Proteomes" id="UP000475862">
    <property type="component" value="Unassembled WGS sequence"/>
</dbReference>
<dbReference type="InterPro" id="IPR001487">
    <property type="entry name" value="Bromodomain"/>
</dbReference>
<evidence type="ECO:0000259" key="19">
    <source>
        <dbReference type="PROSITE" id="PS51136"/>
    </source>
</evidence>
<dbReference type="PRINTS" id="PR00503">
    <property type="entry name" value="BROMODOMAIN"/>
</dbReference>
<evidence type="ECO:0000256" key="8">
    <source>
        <dbReference type="ARBA" id="ARBA00023117"/>
    </source>
</evidence>
<dbReference type="SMART" id="SM00297">
    <property type="entry name" value="BROMO"/>
    <property type="match status" value="1"/>
</dbReference>
<gene>
    <name evidence="20" type="ORF">AGLY_012921</name>
</gene>
<dbReference type="OrthoDB" id="332390at2759"/>
<keyword evidence="9" id="KW-0804">Transcription</keyword>
<dbReference type="GO" id="GO:0006338">
    <property type="term" value="P:chromatin remodeling"/>
    <property type="evidence" value="ECO:0007669"/>
    <property type="project" value="InterPro"/>
</dbReference>
<dbReference type="Gene3D" id="1.20.920.10">
    <property type="entry name" value="Bromodomain-like"/>
    <property type="match status" value="1"/>
</dbReference>
<dbReference type="PROSITE" id="PS00633">
    <property type="entry name" value="BROMODOMAIN_1"/>
    <property type="match status" value="1"/>
</dbReference>
<evidence type="ECO:0000313" key="20">
    <source>
        <dbReference type="EMBL" id="KAE9527223.1"/>
    </source>
</evidence>
<dbReference type="PANTHER" id="PTHR46510">
    <property type="entry name" value="BROMODOMAIN ADJACENT TO ZINC FINGER DOMAIN PROTEIN 1A"/>
    <property type="match status" value="1"/>
</dbReference>
<dbReference type="InterPro" id="IPR036427">
    <property type="entry name" value="Bromodomain-like_sf"/>
</dbReference>